<evidence type="ECO:0000256" key="7">
    <source>
        <dbReference type="ARBA" id="ARBA00023136"/>
    </source>
</evidence>
<evidence type="ECO:0000256" key="8">
    <source>
        <dbReference type="ARBA" id="ARBA00023180"/>
    </source>
</evidence>
<evidence type="ECO:0000256" key="10">
    <source>
        <dbReference type="ARBA" id="ARBA00023288"/>
    </source>
</evidence>
<keyword evidence="7" id="KW-0472">Membrane</keyword>
<dbReference type="AlphaFoldDB" id="A0AAD9MUE2"/>
<reference evidence="12" key="1">
    <citation type="journal article" date="2023" name="Mol. Biol. Evol.">
        <title>Third-Generation Sequencing Reveals the Adaptive Role of the Epigenome in Three Deep-Sea Polychaetes.</title>
        <authorList>
            <person name="Perez M."/>
            <person name="Aroh O."/>
            <person name="Sun Y."/>
            <person name="Lan Y."/>
            <person name="Juniper S.K."/>
            <person name="Young C.R."/>
            <person name="Angers B."/>
            <person name="Qian P.Y."/>
        </authorList>
    </citation>
    <scope>NUCLEOTIDE SEQUENCE</scope>
    <source>
        <strain evidence="12">P08H-3</strain>
    </source>
</reference>
<keyword evidence="4" id="KW-0336">GPI-anchor</keyword>
<keyword evidence="3" id="KW-1003">Cell membrane</keyword>
<proteinExistence type="inferred from homology"/>
<dbReference type="GO" id="GO:0009986">
    <property type="term" value="C:cell surface"/>
    <property type="evidence" value="ECO:0007669"/>
    <property type="project" value="TreeGrafter"/>
</dbReference>
<organism evidence="12 13">
    <name type="scientific">Paralvinella palmiformis</name>
    <dbReference type="NCBI Taxonomy" id="53620"/>
    <lineage>
        <taxon>Eukaryota</taxon>
        <taxon>Metazoa</taxon>
        <taxon>Spiralia</taxon>
        <taxon>Lophotrochozoa</taxon>
        <taxon>Annelida</taxon>
        <taxon>Polychaeta</taxon>
        <taxon>Sedentaria</taxon>
        <taxon>Canalipalpata</taxon>
        <taxon>Terebellida</taxon>
        <taxon>Terebelliformia</taxon>
        <taxon>Alvinellidae</taxon>
        <taxon>Paralvinella</taxon>
    </lineage>
</organism>
<name>A0AAD9MUE2_9ANNE</name>
<dbReference type="GO" id="GO:0098552">
    <property type="term" value="C:side of membrane"/>
    <property type="evidence" value="ECO:0007669"/>
    <property type="project" value="UniProtKB-KW"/>
</dbReference>
<accession>A0AAD9MUE2</accession>
<evidence type="ECO:0000313" key="12">
    <source>
        <dbReference type="EMBL" id="KAK2144473.1"/>
    </source>
</evidence>
<evidence type="ECO:0000256" key="3">
    <source>
        <dbReference type="ARBA" id="ARBA00022475"/>
    </source>
</evidence>
<comment type="caution">
    <text evidence="12">The sequence shown here is derived from an EMBL/GenBank/DDBJ whole genome shotgun (WGS) entry which is preliminary data.</text>
</comment>
<dbReference type="GO" id="GO:0005886">
    <property type="term" value="C:plasma membrane"/>
    <property type="evidence" value="ECO:0007669"/>
    <property type="project" value="UniProtKB-SubCell"/>
</dbReference>
<evidence type="ECO:0000256" key="5">
    <source>
        <dbReference type="ARBA" id="ARBA00022729"/>
    </source>
</evidence>
<evidence type="ECO:0000256" key="4">
    <source>
        <dbReference type="ARBA" id="ARBA00022622"/>
    </source>
</evidence>
<dbReference type="GO" id="GO:0005576">
    <property type="term" value="C:extracellular region"/>
    <property type="evidence" value="ECO:0007669"/>
    <property type="project" value="TreeGrafter"/>
</dbReference>
<evidence type="ECO:0000256" key="6">
    <source>
        <dbReference type="ARBA" id="ARBA00022974"/>
    </source>
</evidence>
<evidence type="ECO:0000256" key="2">
    <source>
        <dbReference type="ARBA" id="ARBA00010260"/>
    </source>
</evidence>
<dbReference type="GO" id="GO:0090263">
    <property type="term" value="P:positive regulation of canonical Wnt signaling pathway"/>
    <property type="evidence" value="ECO:0007669"/>
    <property type="project" value="TreeGrafter"/>
</dbReference>
<dbReference type="Pfam" id="PF01153">
    <property type="entry name" value="Glypican"/>
    <property type="match status" value="1"/>
</dbReference>
<dbReference type="Proteomes" id="UP001208570">
    <property type="component" value="Unassembled WGS sequence"/>
</dbReference>
<evidence type="ECO:0000256" key="1">
    <source>
        <dbReference type="ARBA" id="ARBA00004609"/>
    </source>
</evidence>
<dbReference type="EMBL" id="JAODUP010000753">
    <property type="protein sequence ID" value="KAK2144473.1"/>
    <property type="molecule type" value="Genomic_DNA"/>
</dbReference>
<evidence type="ECO:0000256" key="11">
    <source>
        <dbReference type="RuleBase" id="RU003518"/>
    </source>
</evidence>
<evidence type="ECO:0000313" key="13">
    <source>
        <dbReference type="Proteomes" id="UP001208570"/>
    </source>
</evidence>
<keyword evidence="10" id="KW-0449">Lipoprotein</keyword>
<keyword evidence="13" id="KW-1185">Reference proteome</keyword>
<keyword evidence="8" id="KW-0325">Glycoprotein</keyword>
<comment type="similarity">
    <text evidence="2 11">Belongs to the glypican family.</text>
</comment>
<dbReference type="InterPro" id="IPR001863">
    <property type="entry name" value="Glypican"/>
</dbReference>
<keyword evidence="6" id="KW-0654">Proteoglycan</keyword>
<protein>
    <recommendedName>
        <fullName evidence="14">Glypican-1</fullName>
    </recommendedName>
</protein>
<gene>
    <name evidence="12" type="ORF">LSH36_753g02018</name>
</gene>
<keyword evidence="5" id="KW-0732">Signal</keyword>
<sequence length="385" mass="44296">MRQTLAREIITLLSAARRKCSRLKTAIVEMFRFMSDIWWYSSTRVGRLDRVTPPPSLTPVLRLAVADVSAPREHNEHIPLPLTNSGLSLAKRDELEYTSSHRYVTMVNVEYFTGPPNCHQRRIPRNQTESEKYFLVGGWMELFLQLLDSAHNKTDWLFSDVYHLPLMDRWGPTESLFLDLRAYLRQKDVSIHRSIETFFDQLFPLVFHNNVNDPRTSEISDDYRDCLMRIRKDVYPPPFGVVPGRFAHQLAQAFSSARAFLDALRMGIRVINRTMEMPVSASCQVALTRMAYCGHCDGQVDASPCRGLCYNVMRGCLAHVTDINIYWNEMIDSLELLTVNMRGSYDIEEVLHSFHSKVSEAIMHAMETGVKFNNKVGYNVACCIE</sequence>
<evidence type="ECO:0000256" key="9">
    <source>
        <dbReference type="ARBA" id="ARBA00023207"/>
    </source>
</evidence>
<dbReference type="GO" id="GO:0016477">
    <property type="term" value="P:cell migration"/>
    <property type="evidence" value="ECO:0007669"/>
    <property type="project" value="TreeGrafter"/>
</dbReference>
<dbReference type="PANTHER" id="PTHR10822:SF29">
    <property type="entry name" value="DIVISION ABNORMALLY DELAYED PROTEIN"/>
    <property type="match status" value="1"/>
</dbReference>
<dbReference type="PANTHER" id="PTHR10822">
    <property type="entry name" value="GLYPICAN"/>
    <property type="match status" value="1"/>
</dbReference>
<keyword evidence="9" id="KW-0357">Heparan sulfate</keyword>
<evidence type="ECO:0008006" key="14">
    <source>
        <dbReference type="Google" id="ProtNLM"/>
    </source>
</evidence>
<dbReference type="GO" id="GO:1905475">
    <property type="term" value="P:regulation of protein localization to membrane"/>
    <property type="evidence" value="ECO:0007669"/>
    <property type="project" value="TreeGrafter"/>
</dbReference>
<comment type="subcellular location">
    <subcellularLocation>
        <location evidence="1">Cell membrane</location>
        <topology evidence="1">Lipid-anchor</topology>
        <topology evidence="1">GPI-anchor</topology>
    </subcellularLocation>
</comment>